<proteinExistence type="predicted"/>
<dbReference type="EMBL" id="CP012643">
    <property type="protein sequence ID" value="ALJ00715.1"/>
    <property type="molecule type" value="Genomic_DNA"/>
</dbReference>
<dbReference type="AlphaFoldDB" id="A0A0P0CAP9"/>
<dbReference type="KEGG" id="rti:DC20_19200"/>
<keyword evidence="1" id="KW-0472">Membrane</keyword>
<dbReference type="RefSeq" id="WP_062545319.1">
    <property type="nucleotide sequence ID" value="NZ_CP012643.1"/>
</dbReference>
<dbReference type="Proteomes" id="UP000061382">
    <property type="component" value="Chromosome"/>
</dbReference>
<feature type="transmembrane region" description="Helical" evidence="1">
    <location>
        <begin position="39"/>
        <end position="60"/>
    </location>
</feature>
<accession>A0A0P0CAP9</accession>
<sequence>MQAKMRRLGLIASCLSMVLGGFGMIYCLPFLFSPVLEDLVGAGLPFVGGAILFAAGLISFSIKNKKARPDNGLIPSGLHSSIA</sequence>
<dbReference type="STRING" id="512763.DC20_19200"/>
<reference evidence="2 3" key="1">
    <citation type="submission" date="2015-08" db="EMBL/GenBank/DDBJ databases">
        <title>Complete genome sequence of Rufibacter tibetensis strain 1351t, a radiation-resistant bacterium from tibet plateau.</title>
        <authorList>
            <person name="Dai J."/>
        </authorList>
    </citation>
    <scope>NUCLEOTIDE SEQUENCE [LARGE SCALE GENOMIC DNA]</scope>
    <source>
        <strain evidence="2 3">1351</strain>
    </source>
</reference>
<organism evidence="2 3">
    <name type="scientific">Rufibacter tibetensis</name>
    <dbReference type="NCBI Taxonomy" id="512763"/>
    <lineage>
        <taxon>Bacteria</taxon>
        <taxon>Pseudomonadati</taxon>
        <taxon>Bacteroidota</taxon>
        <taxon>Cytophagia</taxon>
        <taxon>Cytophagales</taxon>
        <taxon>Hymenobacteraceae</taxon>
        <taxon>Rufibacter</taxon>
    </lineage>
</organism>
<evidence type="ECO:0000313" key="3">
    <source>
        <dbReference type="Proteomes" id="UP000061382"/>
    </source>
</evidence>
<keyword evidence="3" id="KW-1185">Reference proteome</keyword>
<dbReference type="OrthoDB" id="876994at2"/>
<keyword evidence="1" id="KW-1133">Transmembrane helix</keyword>
<gene>
    <name evidence="2" type="ORF">DC20_19200</name>
</gene>
<keyword evidence="1" id="KW-0812">Transmembrane</keyword>
<name>A0A0P0CAP9_9BACT</name>
<evidence type="ECO:0000313" key="2">
    <source>
        <dbReference type="EMBL" id="ALJ00715.1"/>
    </source>
</evidence>
<evidence type="ECO:0000256" key="1">
    <source>
        <dbReference type="SAM" id="Phobius"/>
    </source>
</evidence>
<dbReference type="PATRIC" id="fig|512763.3.peg.4213"/>
<protein>
    <submittedName>
        <fullName evidence="2">Uncharacterized protein</fullName>
    </submittedName>
</protein>